<keyword evidence="1" id="KW-0472">Membrane</keyword>
<name>A0A7Y2EGE8_UNCEI</name>
<dbReference type="InterPro" id="IPR050256">
    <property type="entry name" value="Glycosyltransferase_2"/>
</dbReference>
<dbReference type="Gene3D" id="3.90.550.10">
    <property type="entry name" value="Spore Coat Polysaccharide Biosynthesis Protein SpsA, Chain A"/>
    <property type="match status" value="1"/>
</dbReference>
<organism evidence="4 5">
    <name type="scientific">Eiseniibacteriota bacterium</name>
    <dbReference type="NCBI Taxonomy" id="2212470"/>
    <lineage>
        <taxon>Bacteria</taxon>
        <taxon>Candidatus Eiseniibacteriota</taxon>
    </lineage>
</organism>
<feature type="domain" description="Low-salt glycan biosynthesis hexosyltransferase Agl6 C-terminal transmembrane region" evidence="3">
    <location>
        <begin position="277"/>
        <end position="366"/>
    </location>
</feature>
<dbReference type="FunFam" id="3.90.550.10:FF:000129">
    <property type="entry name" value="Glycosyltransferase family 2 protein"/>
    <property type="match status" value="1"/>
</dbReference>
<dbReference type="InterPro" id="IPR058718">
    <property type="entry name" value="Agl6_TM_C"/>
</dbReference>
<dbReference type="SUPFAM" id="SSF53448">
    <property type="entry name" value="Nucleotide-diphospho-sugar transferases"/>
    <property type="match status" value="1"/>
</dbReference>
<dbReference type="PANTHER" id="PTHR48090">
    <property type="entry name" value="UNDECAPRENYL-PHOSPHATE 4-DEOXY-4-FORMAMIDO-L-ARABINOSE TRANSFERASE-RELATED"/>
    <property type="match status" value="1"/>
</dbReference>
<evidence type="ECO:0000259" key="2">
    <source>
        <dbReference type="Pfam" id="PF00535"/>
    </source>
</evidence>
<feature type="transmembrane region" description="Helical" evidence="1">
    <location>
        <begin position="308"/>
        <end position="330"/>
    </location>
</feature>
<dbReference type="Proteomes" id="UP000547674">
    <property type="component" value="Unassembled WGS sequence"/>
</dbReference>
<feature type="transmembrane region" description="Helical" evidence="1">
    <location>
        <begin position="222"/>
        <end position="244"/>
    </location>
</feature>
<accession>A0A7Y2EGE8</accession>
<keyword evidence="1" id="KW-0812">Transmembrane</keyword>
<dbReference type="AlphaFoldDB" id="A0A7Y2EGE8"/>
<evidence type="ECO:0000313" key="4">
    <source>
        <dbReference type="EMBL" id="NNF07783.1"/>
    </source>
</evidence>
<keyword evidence="1" id="KW-1133">Transmembrane helix</keyword>
<feature type="transmembrane region" description="Helical" evidence="1">
    <location>
        <begin position="342"/>
        <end position="366"/>
    </location>
</feature>
<dbReference type="InterPro" id="IPR001173">
    <property type="entry name" value="Glyco_trans_2-like"/>
</dbReference>
<dbReference type="InterPro" id="IPR029044">
    <property type="entry name" value="Nucleotide-diphossugar_trans"/>
</dbReference>
<dbReference type="EMBL" id="JABDJR010000545">
    <property type="protein sequence ID" value="NNF07783.1"/>
    <property type="molecule type" value="Genomic_DNA"/>
</dbReference>
<evidence type="ECO:0000313" key="5">
    <source>
        <dbReference type="Proteomes" id="UP000547674"/>
    </source>
</evidence>
<reference evidence="4 5" key="1">
    <citation type="submission" date="2020-03" db="EMBL/GenBank/DDBJ databases">
        <title>Metabolic flexibility allows generalist bacteria to become dominant in a frequently disturbed ecosystem.</title>
        <authorList>
            <person name="Chen Y.-J."/>
            <person name="Leung P.M."/>
            <person name="Bay S.K."/>
            <person name="Hugenholtz P."/>
            <person name="Kessler A.J."/>
            <person name="Shelley G."/>
            <person name="Waite D.W."/>
            <person name="Cook P.L."/>
            <person name="Greening C."/>
        </authorList>
    </citation>
    <scope>NUCLEOTIDE SEQUENCE [LARGE SCALE GENOMIC DNA]</scope>
    <source>
        <strain evidence="4">SS_bin_28</strain>
    </source>
</reference>
<feature type="transmembrane region" description="Helical" evidence="1">
    <location>
        <begin position="256"/>
        <end position="279"/>
    </location>
</feature>
<dbReference type="GO" id="GO:0016740">
    <property type="term" value="F:transferase activity"/>
    <property type="evidence" value="ECO:0007669"/>
    <property type="project" value="UniProtKB-KW"/>
</dbReference>
<gene>
    <name evidence="4" type="ORF">HKN21_13550</name>
</gene>
<sequence>MPCLNEEETLGICIEKANNTIKELGIDAEVVIADNGSTDRSVEIAESLGARVIHQPLKGYGNAYLAGFAGARGKYFMMGDSDDSYDWTEIGRFLNPLREGADMVMGTRLKGEIKPGAMPFLHRYLGNPVLTWILNVLFRTGISDSHCGMRAFTKDAYERMHLKTSGMEFASEMVIKASKAKLNITEIPITLHPDKRTRPPHLRTWRDGWRHLSFMLMYSPTWLFLIPGLILLLLGVGTMAALYPGPLTLFGREFDVHTMMLGSLFAILGVQVLTTGLFAKVHTYERHFDRQDPILRTLAKSFNLEKGLVLGLLVFLVGFILDFSVLRQWIAVDFGTLSALRPAIVGGTLMAVGAQIVFSSFFLSMLSVKVAELREDASSDNPKLQAS</sequence>
<dbReference type="PANTHER" id="PTHR48090:SF7">
    <property type="entry name" value="RFBJ PROTEIN"/>
    <property type="match status" value="1"/>
</dbReference>
<keyword evidence="4" id="KW-0808">Transferase</keyword>
<dbReference type="CDD" id="cd04179">
    <property type="entry name" value="DPM_DPG-synthase_like"/>
    <property type="match status" value="1"/>
</dbReference>
<protein>
    <submittedName>
        <fullName evidence="4">Glycosyltransferase family 2 protein</fullName>
    </submittedName>
</protein>
<proteinExistence type="predicted"/>
<evidence type="ECO:0000256" key="1">
    <source>
        <dbReference type="SAM" id="Phobius"/>
    </source>
</evidence>
<comment type="caution">
    <text evidence="4">The sequence shown here is derived from an EMBL/GenBank/DDBJ whole genome shotgun (WGS) entry which is preliminary data.</text>
</comment>
<feature type="domain" description="Glycosyltransferase 2-like" evidence="2">
    <location>
        <begin position="1"/>
        <end position="159"/>
    </location>
</feature>
<dbReference type="Pfam" id="PF00535">
    <property type="entry name" value="Glycos_transf_2"/>
    <property type="match status" value="1"/>
</dbReference>
<dbReference type="Pfam" id="PF26629">
    <property type="entry name" value="GT2_TM_C"/>
    <property type="match status" value="1"/>
</dbReference>
<evidence type="ECO:0000259" key="3">
    <source>
        <dbReference type="Pfam" id="PF26629"/>
    </source>
</evidence>